<dbReference type="InterPro" id="IPR008201">
    <property type="entry name" value="HepT-like"/>
</dbReference>
<organism evidence="5 6">
    <name type="scientific">Nitrosomonas halophila</name>
    <dbReference type="NCBI Taxonomy" id="44576"/>
    <lineage>
        <taxon>Bacteria</taxon>
        <taxon>Pseudomonadati</taxon>
        <taxon>Pseudomonadota</taxon>
        <taxon>Betaproteobacteria</taxon>
        <taxon>Nitrosomonadales</taxon>
        <taxon>Nitrosomonadaceae</taxon>
        <taxon>Nitrosomonas</taxon>
    </lineage>
</organism>
<evidence type="ECO:0000313" key="5">
    <source>
        <dbReference type="EMBL" id="SDY89040.1"/>
    </source>
</evidence>
<sequence length="121" mass="13549">MTDDVLINKAAAIERCVARAREEYEANPDGFVSDLTRQDATILNIQRACEAALDMGYYLIRRERLGVPQSARDVFSLLQQGGWITRNWRACSSGWWGFAISRCTITKACICQSWSASLPAT</sequence>
<dbReference type="Proteomes" id="UP000198640">
    <property type="component" value="Unassembled WGS sequence"/>
</dbReference>
<accession>A0A1H3NK34</accession>
<dbReference type="Gene3D" id="1.20.120.580">
    <property type="entry name" value="bsu32300-like"/>
    <property type="match status" value="1"/>
</dbReference>
<keyword evidence="3" id="KW-0378">Hydrolase</keyword>
<evidence type="ECO:0000256" key="3">
    <source>
        <dbReference type="ARBA" id="ARBA00022801"/>
    </source>
</evidence>
<dbReference type="EMBL" id="FNOY01000075">
    <property type="protein sequence ID" value="SDY89040.1"/>
    <property type="molecule type" value="Genomic_DNA"/>
</dbReference>
<dbReference type="GO" id="GO:0016787">
    <property type="term" value="F:hydrolase activity"/>
    <property type="evidence" value="ECO:0007669"/>
    <property type="project" value="UniProtKB-KW"/>
</dbReference>
<gene>
    <name evidence="5" type="ORF">SAMN05421881_10752</name>
</gene>
<reference evidence="5 6" key="1">
    <citation type="submission" date="2016-10" db="EMBL/GenBank/DDBJ databases">
        <authorList>
            <person name="de Groot N.N."/>
        </authorList>
    </citation>
    <scope>NUCLEOTIDE SEQUENCE [LARGE SCALE GENOMIC DNA]</scope>
    <source>
        <strain evidence="5 6">Nm1</strain>
    </source>
</reference>
<dbReference type="AlphaFoldDB" id="A0A1H3NK34"/>
<evidence type="ECO:0000256" key="2">
    <source>
        <dbReference type="ARBA" id="ARBA00022722"/>
    </source>
</evidence>
<keyword evidence="1" id="KW-1277">Toxin-antitoxin system</keyword>
<dbReference type="Pfam" id="PF01934">
    <property type="entry name" value="HepT-like"/>
    <property type="match status" value="1"/>
</dbReference>
<dbReference type="InterPro" id="IPR037038">
    <property type="entry name" value="HepT-like_sf"/>
</dbReference>
<keyword evidence="6" id="KW-1185">Reference proteome</keyword>
<proteinExistence type="inferred from homology"/>
<name>A0A1H3NK34_9PROT</name>
<evidence type="ECO:0000313" key="6">
    <source>
        <dbReference type="Proteomes" id="UP000198640"/>
    </source>
</evidence>
<protein>
    <submittedName>
        <fullName evidence="5">Uncharacterized protein</fullName>
    </submittedName>
</protein>
<evidence type="ECO:0000256" key="1">
    <source>
        <dbReference type="ARBA" id="ARBA00022649"/>
    </source>
</evidence>
<dbReference type="GO" id="GO:0110001">
    <property type="term" value="C:toxin-antitoxin complex"/>
    <property type="evidence" value="ECO:0007669"/>
    <property type="project" value="InterPro"/>
</dbReference>
<keyword evidence="2" id="KW-0540">Nuclease</keyword>
<evidence type="ECO:0000256" key="4">
    <source>
        <dbReference type="ARBA" id="ARBA00024207"/>
    </source>
</evidence>
<dbReference type="NCBIfam" id="NF047751">
    <property type="entry name" value="HepT_toxin"/>
    <property type="match status" value="1"/>
</dbReference>
<comment type="similarity">
    <text evidence="4">Belongs to the HepT RNase toxin family.</text>
</comment>
<dbReference type="GO" id="GO:0004540">
    <property type="term" value="F:RNA nuclease activity"/>
    <property type="evidence" value="ECO:0007669"/>
    <property type="project" value="InterPro"/>
</dbReference>